<dbReference type="InterPro" id="IPR000515">
    <property type="entry name" value="MetI-like"/>
</dbReference>
<dbReference type="EMBL" id="CP155573">
    <property type="protein sequence ID" value="XFO68428.1"/>
    <property type="molecule type" value="Genomic_DNA"/>
</dbReference>
<evidence type="ECO:0000256" key="4">
    <source>
        <dbReference type="ARBA" id="ARBA00022692"/>
    </source>
</evidence>
<keyword evidence="3" id="KW-1003">Cell membrane</keyword>
<keyword evidence="4 7" id="KW-0812">Transmembrane</keyword>
<evidence type="ECO:0000313" key="10">
    <source>
        <dbReference type="Proteomes" id="UP000216752"/>
    </source>
</evidence>
<dbReference type="SUPFAM" id="SSF161098">
    <property type="entry name" value="MetI-like"/>
    <property type="match status" value="1"/>
</dbReference>
<name>A0ABZ3ISS6_9FIRM</name>
<evidence type="ECO:0000256" key="3">
    <source>
        <dbReference type="ARBA" id="ARBA00022475"/>
    </source>
</evidence>
<comment type="subcellular location">
    <subcellularLocation>
        <location evidence="1 7">Cell membrane</location>
        <topology evidence="1 7">Multi-pass membrane protein</topology>
    </subcellularLocation>
</comment>
<dbReference type="PANTHER" id="PTHR30151:SF0">
    <property type="entry name" value="ABC TRANSPORTER PERMEASE PROTEIN MJ0413-RELATED"/>
    <property type="match status" value="1"/>
</dbReference>
<gene>
    <name evidence="9" type="primary">cmpB_2</name>
    <name evidence="9" type="ORF">SPSIL_046510</name>
</gene>
<feature type="transmembrane region" description="Helical" evidence="7">
    <location>
        <begin position="224"/>
        <end position="248"/>
    </location>
</feature>
<feature type="transmembrane region" description="Helical" evidence="7">
    <location>
        <begin position="132"/>
        <end position="156"/>
    </location>
</feature>
<reference evidence="9" key="1">
    <citation type="submission" date="2024-05" db="EMBL/GenBank/DDBJ databases">
        <title>Isolation and characterization of Sporomusa carbonis sp. nov., a carboxydotrophic hydrogenogen in the genus of Sporomusa isolated from a charcoal burning pile.</title>
        <authorList>
            <person name="Boeer T."/>
            <person name="Rosenbaum F."/>
            <person name="Eysell L."/>
            <person name="Mueller V."/>
            <person name="Daniel R."/>
            <person name="Poehlein A."/>
        </authorList>
    </citation>
    <scope>NUCLEOTIDE SEQUENCE [LARGE SCALE GENOMIC DNA]</scope>
    <source>
        <strain evidence="9">DSM 10669</strain>
    </source>
</reference>
<keyword evidence="6 7" id="KW-0472">Membrane</keyword>
<keyword evidence="10" id="KW-1185">Reference proteome</keyword>
<sequence length="264" mass="29118">MSDSSSFRYRITRVIRKIIAIIVFVVTWQILVSNNVMSPLMFGNLPSPVEVGETFIVVLQKQVYYYHILASFGRILAGSLAALPLAVFLGLIIGLSRVTEDLLLSIFDMLRPIPQISWIPVAILIFPSVEGSIIFITFLGAFFPILVNTIAGVANVNPSLIIAAKSMNATKLQLLRYVYLPGIIPNIFTGFTIGIGVSWMSVIAAEMISGKYGIGYYTWTSYTLMAYSETIIGMITIGAMGTVCFELIKIIEKSLLKWREEIGG</sequence>
<evidence type="ECO:0000259" key="8">
    <source>
        <dbReference type="PROSITE" id="PS50928"/>
    </source>
</evidence>
<dbReference type="CDD" id="cd06261">
    <property type="entry name" value="TM_PBP2"/>
    <property type="match status" value="1"/>
</dbReference>
<evidence type="ECO:0000256" key="1">
    <source>
        <dbReference type="ARBA" id="ARBA00004651"/>
    </source>
</evidence>
<accession>A0ABZ3ISS6</accession>
<dbReference type="InterPro" id="IPR035906">
    <property type="entry name" value="MetI-like_sf"/>
</dbReference>
<feature type="transmembrane region" description="Helical" evidence="7">
    <location>
        <begin position="177"/>
        <end position="204"/>
    </location>
</feature>
<feature type="transmembrane region" description="Helical" evidence="7">
    <location>
        <begin position="14"/>
        <end position="32"/>
    </location>
</feature>
<dbReference type="RefSeq" id="WP_094606456.1">
    <property type="nucleotide sequence ID" value="NZ_CP155573.1"/>
</dbReference>
<dbReference type="PROSITE" id="PS50928">
    <property type="entry name" value="ABC_TM1"/>
    <property type="match status" value="1"/>
</dbReference>
<dbReference type="Proteomes" id="UP000216752">
    <property type="component" value="Chromosome"/>
</dbReference>
<organism evidence="9 10">
    <name type="scientific">Sporomusa silvacetica DSM 10669</name>
    <dbReference type="NCBI Taxonomy" id="1123289"/>
    <lineage>
        <taxon>Bacteria</taxon>
        <taxon>Bacillati</taxon>
        <taxon>Bacillota</taxon>
        <taxon>Negativicutes</taxon>
        <taxon>Selenomonadales</taxon>
        <taxon>Sporomusaceae</taxon>
        <taxon>Sporomusa</taxon>
    </lineage>
</organism>
<keyword evidence="2 7" id="KW-0813">Transport</keyword>
<feature type="transmembrane region" description="Helical" evidence="7">
    <location>
        <begin position="75"/>
        <end position="95"/>
    </location>
</feature>
<dbReference type="Pfam" id="PF00528">
    <property type="entry name" value="BPD_transp_1"/>
    <property type="match status" value="1"/>
</dbReference>
<evidence type="ECO:0000313" key="9">
    <source>
        <dbReference type="EMBL" id="XFO68428.1"/>
    </source>
</evidence>
<proteinExistence type="inferred from homology"/>
<comment type="similarity">
    <text evidence="7">Belongs to the binding-protein-dependent transport system permease family.</text>
</comment>
<evidence type="ECO:0000256" key="6">
    <source>
        <dbReference type="ARBA" id="ARBA00023136"/>
    </source>
</evidence>
<evidence type="ECO:0000256" key="5">
    <source>
        <dbReference type="ARBA" id="ARBA00022989"/>
    </source>
</evidence>
<evidence type="ECO:0000256" key="7">
    <source>
        <dbReference type="RuleBase" id="RU363032"/>
    </source>
</evidence>
<feature type="domain" description="ABC transmembrane type-1" evidence="8">
    <location>
        <begin position="72"/>
        <end position="249"/>
    </location>
</feature>
<keyword evidence="5 7" id="KW-1133">Transmembrane helix</keyword>
<dbReference type="Gene3D" id="1.10.3720.10">
    <property type="entry name" value="MetI-like"/>
    <property type="match status" value="1"/>
</dbReference>
<protein>
    <submittedName>
        <fullName evidence="9">Bicarbonate transport system permease protein CmpB</fullName>
    </submittedName>
</protein>
<evidence type="ECO:0000256" key="2">
    <source>
        <dbReference type="ARBA" id="ARBA00022448"/>
    </source>
</evidence>
<dbReference type="PANTHER" id="PTHR30151">
    <property type="entry name" value="ALKANE SULFONATE ABC TRANSPORTER-RELATED, MEMBRANE SUBUNIT"/>
    <property type="match status" value="1"/>
</dbReference>